<dbReference type="InterPro" id="IPR036508">
    <property type="entry name" value="Chitin-bd_dom_sf"/>
</dbReference>
<dbReference type="RefSeq" id="WP_160971905.1">
    <property type="nucleotide sequence ID" value="NZ_WWEN01000002.1"/>
</dbReference>
<comment type="caution">
    <text evidence="3">The sequence shown here is derived from an EMBL/GenBank/DDBJ whole genome shotgun (WGS) entry which is preliminary data.</text>
</comment>
<feature type="signal peptide" evidence="1">
    <location>
        <begin position="1"/>
        <end position="20"/>
    </location>
</feature>
<dbReference type="GO" id="GO:0005576">
    <property type="term" value="C:extracellular region"/>
    <property type="evidence" value="ECO:0007669"/>
    <property type="project" value="InterPro"/>
</dbReference>
<feature type="chain" id="PRO_5026961157" evidence="1">
    <location>
        <begin position="21"/>
        <end position="50"/>
    </location>
</feature>
<dbReference type="Proteomes" id="UP000479043">
    <property type="component" value="Unassembled WGS sequence"/>
</dbReference>
<evidence type="ECO:0000259" key="2">
    <source>
        <dbReference type="Pfam" id="PF01607"/>
    </source>
</evidence>
<dbReference type="SUPFAM" id="SSF57625">
    <property type="entry name" value="Invertebrate chitin-binding proteins"/>
    <property type="match status" value="1"/>
</dbReference>
<dbReference type="InterPro" id="IPR002557">
    <property type="entry name" value="Chitin-bd_dom"/>
</dbReference>
<dbReference type="GO" id="GO:0016829">
    <property type="term" value="F:lyase activity"/>
    <property type="evidence" value="ECO:0007669"/>
    <property type="project" value="UniProtKB-KW"/>
</dbReference>
<accession>A0A6L8LES3</accession>
<dbReference type="EMBL" id="WWEN01000002">
    <property type="protein sequence ID" value="MYM54193.1"/>
    <property type="molecule type" value="Genomic_DNA"/>
</dbReference>
<gene>
    <name evidence="3" type="ORF">GR167_02670</name>
</gene>
<dbReference type="AlphaFoldDB" id="A0A6L8LES3"/>
<protein>
    <submittedName>
        <fullName evidence="3">Adenylosuccinate lyase</fullName>
    </submittedName>
</protein>
<evidence type="ECO:0000256" key="1">
    <source>
        <dbReference type="SAM" id="SignalP"/>
    </source>
</evidence>
<keyword evidence="1" id="KW-0732">Signal</keyword>
<feature type="domain" description="Chitin-binding type-2" evidence="2">
    <location>
        <begin position="21"/>
        <end position="46"/>
    </location>
</feature>
<dbReference type="GO" id="GO:0008061">
    <property type="term" value="F:chitin binding"/>
    <property type="evidence" value="ECO:0007669"/>
    <property type="project" value="InterPro"/>
</dbReference>
<evidence type="ECO:0000313" key="4">
    <source>
        <dbReference type="Proteomes" id="UP000479043"/>
    </source>
</evidence>
<keyword evidence="4" id="KW-1185">Reference proteome</keyword>
<evidence type="ECO:0000313" key="3">
    <source>
        <dbReference type="EMBL" id="MYM54193.1"/>
    </source>
</evidence>
<organism evidence="3 4">
    <name type="scientific">Thalassovita mangrovi</name>
    <dbReference type="NCBI Taxonomy" id="2692236"/>
    <lineage>
        <taxon>Bacteria</taxon>
        <taxon>Pseudomonadati</taxon>
        <taxon>Pseudomonadota</taxon>
        <taxon>Alphaproteobacteria</taxon>
        <taxon>Rhodobacterales</taxon>
        <taxon>Roseobacteraceae</taxon>
        <taxon>Thalassovita</taxon>
    </lineage>
</organism>
<proteinExistence type="predicted"/>
<sequence length="50" mass="5182">MIKTILTAVILTAAPLAASAQCTKDHQQAMSCADGTVWDAETKSCTKVTG</sequence>
<reference evidence="3 4" key="1">
    <citation type="submission" date="2020-01" db="EMBL/GenBank/DDBJ databases">
        <authorList>
            <person name="Chen S."/>
        </authorList>
    </citation>
    <scope>NUCLEOTIDE SEQUENCE [LARGE SCALE GENOMIC DNA]</scope>
    <source>
        <strain evidence="3 4">GS-10</strain>
    </source>
</reference>
<dbReference type="Pfam" id="PF01607">
    <property type="entry name" value="CBM_14"/>
    <property type="match status" value="1"/>
</dbReference>
<name>A0A6L8LES3_9RHOB</name>
<keyword evidence="3" id="KW-0456">Lyase</keyword>